<evidence type="ECO:0000256" key="4">
    <source>
        <dbReference type="ARBA" id="ARBA00022723"/>
    </source>
</evidence>
<dbReference type="Gene3D" id="3.40.640.10">
    <property type="entry name" value="Type I PLP-dependent aspartate aminotransferase-like (Major domain)"/>
    <property type="match status" value="1"/>
</dbReference>
<gene>
    <name evidence="10" type="ORF">GII36_04430</name>
</gene>
<keyword evidence="5" id="KW-0663">Pyridoxal phosphate</keyword>
<keyword evidence="7" id="KW-0411">Iron-sulfur</keyword>
<protein>
    <submittedName>
        <fullName evidence="10">Aminotransferase class V-fold PLP-dependent enzyme</fullName>
    </submittedName>
</protein>
<dbReference type="InterPro" id="IPR000192">
    <property type="entry name" value="Aminotrans_V_dom"/>
</dbReference>
<evidence type="ECO:0000256" key="6">
    <source>
        <dbReference type="ARBA" id="ARBA00023004"/>
    </source>
</evidence>
<keyword evidence="4" id="KW-0479">Metal-binding</keyword>
<organism evidence="10 11">
    <name type="scientific">Candidatus Mycosynbacter amalyticus</name>
    <dbReference type="NCBI Taxonomy" id="2665156"/>
    <lineage>
        <taxon>Bacteria</taxon>
        <taxon>Candidatus Saccharimonadota</taxon>
        <taxon>Candidatus Saccharimonadota incertae sedis</taxon>
        <taxon>Candidatus Mycosynbacter</taxon>
    </lineage>
</organism>
<evidence type="ECO:0000259" key="9">
    <source>
        <dbReference type="Pfam" id="PF00266"/>
    </source>
</evidence>
<evidence type="ECO:0000256" key="7">
    <source>
        <dbReference type="ARBA" id="ARBA00023014"/>
    </source>
</evidence>
<comment type="catalytic activity">
    <reaction evidence="8">
        <text>(sulfur carrier)-H + L-cysteine = (sulfur carrier)-SH + L-alanine</text>
        <dbReference type="Rhea" id="RHEA:43892"/>
        <dbReference type="Rhea" id="RHEA-COMP:14737"/>
        <dbReference type="Rhea" id="RHEA-COMP:14739"/>
        <dbReference type="ChEBI" id="CHEBI:29917"/>
        <dbReference type="ChEBI" id="CHEBI:35235"/>
        <dbReference type="ChEBI" id="CHEBI:57972"/>
        <dbReference type="ChEBI" id="CHEBI:64428"/>
        <dbReference type="EC" id="2.8.1.7"/>
    </reaction>
</comment>
<dbReference type="InterPro" id="IPR016454">
    <property type="entry name" value="Cysteine_dSase"/>
</dbReference>
<dbReference type="PANTHER" id="PTHR11601:SF34">
    <property type="entry name" value="CYSTEINE DESULFURASE"/>
    <property type="match status" value="1"/>
</dbReference>
<dbReference type="KEGG" id="mama:GII36_04430"/>
<dbReference type="AlphaFoldDB" id="A0A857MKI5"/>
<evidence type="ECO:0000256" key="1">
    <source>
        <dbReference type="ARBA" id="ARBA00001933"/>
    </source>
</evidence>
<evidence type="ECO:0000313" key="10">
    <source>
        <dbReference type="EMBL" id="QHN43076.1"/>
    </source>
</evidence>
<dbReference type="GO" id="GO:0046872">
    <property type="term" value="F:metal ion binding"/>
    <property type="evidence" value="ECO:0007669"/>
    <property type="project" value="UniProtKB-KW"/>
</dbReference>
<dbReference type="Pfam" id="PF00266">
    <property type="entry name" value="Aminotran_5"/>
    <property type="match status" value="1"/>
</dbReference>
<keyword evidence="11" id="KW-1185">Reference proteome</keyword>
<dbReference type="Proteomes" id="UP001059824">
    <property type="component" value="Chromosome"/>
</dbReference>
<dbReference type="GO" id="GO:0008483">
    <property type="term" value="F:transaminase activity"/>
    <property type="evidence" value="ECO:0007669"/>
    <property type="project" value="UniProtKB-KW"/>
</dbReference>
<dbReference type="PANTHER" id="PTHR11601">
    <property type="entry name" value="CYSTEINE DESULFURYLASE FAMILY MEMBER"/>
    <property type="match status" value="1"/>
</dbReference>
<sequence>MVSSVYYFDYAAATPVDERVFAAMKPYFSEHFYNPSSPYAQAVEVRREYETAKQMLAHTIGATGDELVMTAGATESINLAIGGFSGHKITTAAEHASVLRVIEADGGTILPVNKHGQVTAGQVDSAIQEDTELVSVALANHEIGSIQPVREIAAMVATKRAERLSRGNRTPLVLHCDASQGFGLIDIHVGRLGVDLLTLNAAKIYGPKQVGALWIRPGIIITPRIVGGGQEAGLRSGTENVAGTIGFAEAARIAADKRAGETKRLGALRDTLERTLTSRFSTAILSGHPRHRLANFCHISFPGIDAERLVFILEMDNVLVATGSACAANSGTRSSVLTAIGLADDVADGSIRLTLGRGTTDASVAAATERIIAAVEREATRTGVQL</sequence>
<dbReference type="GO" id="GO:0051536">
    <property type="term" value="F:iron-sulfur cluster binding"/>
    <property type="evidence" value="ECO:0007669"/>
    <property type="project" value="UniProtKB-KW"/>
</dbReference>
<dbReference type="InterPro" id="IPR015421">
    <property type="entry name" value="PyrdxlP-dep_Trfase_major"/>
</dbReference>
<dbReference type="Gene3D" id="3.90.1150.10">
    <property type="entry name" value="Aspartate Aminotransferase, domain 1"/>
    <property type="match status" value="1"/>
</dbReference>
<comment type="similarity">
    <text evidence="2">Belongs to the class-V pyridoxal-phosphate-dependent aminotransferase family. NifS/IscS subfamily.</text>
</comment>
<keyword evidence="10" id="KW-0032">Aminotransferase</keyword>
<dbReference type="RefSeq" id="WP_260762886.1">
    <property type="nucleotide sequence ID" value="NZ_CP045921.1"/>
</dbReference>
<evidence type="ECO:0000256" key="5">
    <source>
        <dbReference type="ARBA" id="ARBA00022898"/>
    </source>
</evidence>
<comment type="cofactor">
    <cofactor evidence="1">
        <name>pyridoxal 5'-phosphate</name>
        <dbReference type="ChEBI" id="CHEBI:597326"/>
    </cofactor>
</comment>
<dbReference type="InterPro" id="IPR015424">
    <property type="entry name" value="PyrdxlP-dep_Trfase"/>
</dbReference>
<evidence type="ECO:0000313" key="11">
    <source>
        <dbReference type="Proteomes" id="UP001059824"/>
    </source>
</evidence>
<name>A0A857MKI5_9BACT</name>
<keyword evidence="6" id="KW-0408">Iron</keyword>
<evidence type="ECO:0000256" key="2">
    <source>
        <dbReference type="ARBA" id="ARBA00006490"/>
    </source>
</evidence>
<evidence type="ECO:0000256" key="3">
    <source>
        <dbReference type="ARBA" id="ARBA00022679"/>
    </source>
</evidence>
<dbReference type="GO" id="GO:0031071">
    <property type="term" value="F:cysteine desulfurase activity"/>
    <property type="evidence" value="ECO:0007669"/>
    <property type="project" value="UniProtKB-EC"/>
</dbReference>
<dbReference type="EMBL" id="CP045921">
    <property type="protein sequence ID" value="QHN43076.1"/>
    <property type="molecule type" value="Genomic_DNA"/>
</dbReference>
<reference evidence="10" key="1">
    <citation type="journal article" date="2021" name="Nat. Microbiol.">
        <title>Cocultivation of an ultrasmall environmental parasitic bacterium with lytic ability against bacteria associated with wastewater foams.</title>
        <authorList>
            <person name="Batinovic S."/>
            <person name="Rose J.J.A."/>
            <person name="Ratcliffe J."/>
            <person name="Seviour R.J."/>
            <person name="Petrovski S."/>
        </authorList>
    </citation>
    <scope>NUCLEOTIDE SEQUENCE</scope>
    <source>
        <strain evidence="10">JR1</strain>
    </source>
</reference>
<evidence type="ECO:0000256" key="8">
    <source>
        <dbReference type="ARBA" id="ARBA00050776"/>
    </source>
</evidence>
<proteinExistence type="inferred from homology"/>
<accession>A0A857MKI5</accession>
<dbReference type="Gene3D" id="1.10.260.50">
    <property type="match status" value="1"/>
</dbReference>
<dbReference type="InterPro" id="IPR015422">
    <property type="entry name" value="PyrdxlP-dep_Trfase_small"/>
</dbReference>
<keyword evidence="3" id="KW-0808">Transferase</keyword>
<dbReference type="SUPFAM" id="SSF53383">
    <property type="entry name" value="PLP-dependent transferases"/>
    <property type="match status" value="1"/>
</dbReference>
<dbReference type="PIRSF" id="PIRSF005572">
    <property type="entry name" value="NifS"/>
    <property type="match status" value="1"/>
</dbReference>
<feature type="domain" description="Aminotransferase class V" evidence="9">
    <location>
        <begin position="7"/>
        <end position="362"/>
    </location>
</feature>